<organism evidence="18 19">
    <name type="scientific">Afifella marina DSM 2698</name>
    <dbReference type="NCBI Taxonomy" id="1120955"/>
    <lineage>
        <taxon>Bacteria</taxon>
        <taxon>Pseudomonadati</taxon>
        <taxon>Pseudomonadota</taxon>
        <taxon>Alphaproteobacteria</taxon>
        <taxon>Hyphomicrobiales</taxon>
        <taxon>Afifellaceae</taxon>
        <taxon>Afifella</taxon>
    </lineage>
</organism>
<dbReference type="AlphaFoldDB" id="A0A1G5NII4"/>
<dbReference type="GO" id="GO:0003677">
    <property type="term" value="F:DNA binding"/>
    <property type="evidence" value="ECO:0007669"/>
    <property type="project" value="UniProtKB-KW"/>
</dbReference>
<proteinExistence type="inferred from homology"/>
<comment type="function">
    <text evidence="15">Plays a critical role in recombination and DNA repair. Helps process Holliday junction intermediates to mature products by catalyzing branch migration. Has replication fork regression activity, unwinds stalled or blocked replication forks to make a HJ that can be resolved. Has a DNA unwinding activity characteristic of a DNA helicase with 3'-5' polarity.</text>
</comment>
<dbReference type="InterPro" id="IPR033454">
    <property type="entry name" value="RecG_wedge"/>
</dbReference>
<evidence type="ECO:0000256" key="13">
    <source>
        <dbReference type="ARBA" id="ARBA00034808"/>
    </source>
</evidence>
<dbReference type="Pfam" id="PF00270">
    <property type="entry name" value="DEAD"/>
    <property type="match status" value="1"/>
</dbReference>
<dbReference type="PANTHER" id="PTHR47964:SF1">
    <property type="entry name" value="ATP-DEPENDENT DNA HELICASE HOMOLOG RECG, CHLOROPLASTIC"/>
    <property type="match status" value="1"/>
</dbReference>
<dbReference type="GO" id="GO:0005524">
    <property type="term" value="F:ATP binding"/>
    <property type="evidence" value="ECO:0007669"/>
    <property type="project" value="UniProtKB-KW"/>
</dbReference>
<dbReference type="NCBIfam" id="NF008164">
    <property type="entry name" value="PRK10917.1-2"/>
    <property type="match status" value="1"/>
</dbReference>
<dbReference type="InterPro" id="IPR011545">
    <property type="entry name" value="DEAD/DEAH_box_helicase_dom"/>
</dbReference>
<dbReference type="OrthoDB" id="9804325at2"/>
<keyword evidence="4 15" id="KW-0227">DNA damage</keyword>
<dbReference type="PROSITE" id="PS51192">
    <property type="entry name" value="HELICASE_ATP_BIND_1"/>
    <property type="match status" value="1"/>
</dbReference>
<keyword evidence="11" id="KW-0413">Isomerase</keyword>
<name>A0A1G5NII4_AFIMA</name>
<dbReference type="Pfam" id="PF19833">
    <property type="entry name" value="RecG_dom3_C"/>
    <property type="match status" value="1"/>
</dbReference>
<dbReference type="Proteomes" id="UP000199347">
    <property type="component" value="Unassembled WGS sequence"/>
</dbReference>
<keyword evidence="10 15" id="KW-0234">DNA repair</keyword>
<evidence type="ECO:0000256" key="4">
    <source>
        <dbReference type="ARBA" id="ARBA00022763"/>
    </source>
</evidence>
<evidence type="ECO:0000256" key="3">
    <source>
        <dbReference type="ARBA" id="ARBA00022741"/>
    </source>
</evidence>
<evidence type="ECO:0000259" key="16">
    <source>
        <dbReference type="PROSITE" id="PS51192"/>
    </source>
</evidence>
<keyword evidence="3 15" id="KW-0547">Nucleotide-binding</keyword>
<reference evidence="18 19" key="1">
    <citation type="submission" date="2016-10" db="EMBL/GenBank/DDBJ databases">
        <authorList>
            <person name="de Groot N.N."/>
        </authorList>
    </citation>
    <scope>NUCLEOTIDE SEQUENCE [LARGE SCALE GENOMIC DNA]</scope>
    <source>
        <strain evidence="18 19">DSM 2698</strain>
    </source>
</reference>
<keyword evidence="7 15" id="KW-0067">ATP-binding</keyword>
<evidence type="ECO:0000256" key="14">
    <source>
        <dbReference type="ARBA" id="ARBA00048988"/>
    </source>
</evidence>
<dbReference type="InterPro" id="IPR014001">
    <property type="entry name" value="Helicase_ATP-bd"/>
</dbReference>
<dbReference type="STRING" id="1120955.SAMN03080610_02001"/>
<accession>A0A1G5NII4</accession>
<comment type="catalytic activity">
    <reaction evidence="14 15">
        <text>ATP + H2O = ADP + phosphate + H(+)</text>
        <dbReference type="Rhea" id="RHEA:13065"/>
        <dbReference type="ChEBI" id="CHEBI:15377"/>
        <dbReference type="ChEBI" id="CHEBI:15378"/>
        <dbReference type="ChEBI" id="CHEBI:30616"/>
        <dbReference type="ChEBI" id="CHEBI:43474"/>
        <dbReference type="ChEBI" id="CHEBI:456216"/>
        <dbReference type="EC" id="5.6.2.4"/>
    </reaction>
</comment>
<evidence type="ECO:0000256" key="15">
    <source>
        <dbReference type="RuleBase" id="RU363016"/>
    </source>
</evidence>
<keyword evidence="5 15" id="KW-0378">Hydrolase</keyword>
<evidence type="ECO:0000256" key="8">
    <source>
        <dbReference type="ARBA" id="ARBA00023125"/>
    </source>
</evidence>
<keyword evidence="8" id="KW-0238">DNA-binding</keyword>
<dbReference type="PANTHER" id="PTHR47964">
    <property type="entry name" value="ATP-DEPENDENT DNA HELICASE HOMOLOG RECG, CHLOROPLASTIC"/>
    <property type="match status" value="1"/>
</dbReference>
<dbReference type="NCBIfam" id="NF008168">
    <property type="entry name" value="PRK10917.2-2"/>
    <property type="match status" value="1"/>
</dbReference>
<evidence type="ECO:0000256" key="2">
    <source>
        <dbReference type="ARBA" id="ARBA00017846"/>
    </source>
</evidence>
<comment type="similarity">
    <text evidence="1 15">Belongs to the helicase family. RecG subfamily.</text>
</comment>
<dbReference type="EMBL" id="FMVW01000004">
    <property type="protein sequence ID" value="SCZ36539.1"/>
    <property type="molecule type" value="Genomic_DNA"/>
</dbReference>
<dbReference type="GO" id="GO:0006281">
    <property type="term" value="P:DNA repair"/>
    <property type="evidence" value="ECO:0007669"/>
    <property type="project" value="UniProtKB-UniRule"/>
</dbReference>
<keyword evidence="9 15" id="KW-0233">DNA recombination</keyword>
<evidence type="ECO:0000313" key="19">
    <source>
        <dbReference type="Proteomes" id="UP000199347"/>
    </source>
</evidence>
<evidence type="ECO:0000256" key="7">
    <source>
        <dbReference type="ARBA" id="ARBA00022840"/>
    </source>
</evidence>
<dbReference type="InterPro" id="IPR027417">
    <property type="entry name" value="P-loop_NTPase"/>
</dbReference>
<evidence type="ECO:0000256" key="10">
    <source>
        <dbReference type="ARBA" id="ARBA00023204"/>
    </source>
</evidence>
<dbReference type="PROSITE" id="PS51194">
    <property type="entry name" value="HELICASE_CTER"/>
    <property type="match status" value="1"/>
</dbReference>
<dbReference type="InterPro" id="IPR012340">
    <property type="entry name" value="NA-bd_OB-fold"/>
</dbReference>
<dbReference type="GO" id="GO:0016887">
    <property type="term" value="F:ATP hydrolysis activity"/>
    <property type="evidence" value="ECO:0007669"/>
    <property type="project" value="RHEA"/>
</dbReference>
<evidence type="ECO:0000259" key="17">
    <source>
        <dbReference type="PROSITE" id="PS51194"/>
    </source>
</evidence>
<feature type="domain" description="Helicase ATP-binding" evidence="16">
    <location>
        <begin position="285"/>
        <end position="445"/>
    </location>
</feature>
<comment type="catalytic activity">
    <reaction evidence="12 15">
        <text>Couples ATP hydrolysis with the unwinding of duplex DNA by translocating in the 3'-5' direction.</text>
        <dbReference type="EC" id="5.6.2.4"/>
    </reaction>
</comment>
<dbReference type="InterPro" id="IPR045562">
    <property type="entry name" value="RecG_dom3_C"/>
</dbReference>
<evidence type="ECO:0000256" key="5">
    <source>
        <dbReference type="ARBA" id="ARBA00022801"/>
    </source>
</evidence>
<dbReference type="SUPFAM" id="SSF50249">
    <property type="entry name" value="Nucleic acid-binding proteins"/>
    <property type="match status" value="1"/>
</dbReference>
<sequence>MRPALLDPLFAEAASLPGVGPKVEKLLARVTGVAEGPPLVRDLLFHLPVSAIARQQIASLDELPQQGHVVVTGKVEHHEAPRRHSRAPYRVILDDGRGTVELIFFNIRSQWIEKILPLGATRTVSGRIDWFDYRAQIVHPEVMEPNAADKIQMVEPIYPLTEGLSSRVLGKIVRAALDRAPTLPEWITADLIAREKWPSLTEALAAMHRPQEAAALLPEAPAWRRLAFDELLASQLALGLVRRNARKTAGKARQFSGERAAKLHELLPFALTQAQQDAVTHIRKDLRSPERMLRLLQGDVGSGKTLVALNAILDVSEDGGQSALMAPTEILARQHFATIAPLAESIGLTTALFTGKDIAGRGEKLAALAAGDIDIAIGTHALFQESVAFKDLGLVIVDEQHRFGVHQRMLLSGKGSAPDLLVMTATPIPRTLVLTYFGDMEISELREKPAGRRPIDTRVASSERLSEVKERIRSAVDKGEKVYWVCPLVEESESLDVAAAEERFRDLEKMFGSRALLLHGRMKAAEKAEAMQRFRDAGGAVLVATTVIEVGVDVPDASIIVIEHAERFGLAQLHQLRGRVGRGDKPSSCLLLYKPPLSETARERLKVMRETNDGFVIAEADLKLRGEGDLLGTRQSGMPGFRLARPEFHGDLLSLARDEAKLILAREEKGGDAGREAIRCLLYLFGRDEAIRLMRSG</sequence>
<dbReference type="NCBIfam" id="NF008165">
    <property type="entry name" value="PRK10917.1-3"/>
    <property type="match status" value="1"/>
</dbReference>
<evidence type="ECO:0000256" key="11">
    <source>
        <dbReference type="ARBA" id="ARBA00023235"/>
    </source>
</evidence>
<dbReference type="EC" id="5.6.2.4" evidence="13 15"/>
<dbReference type="Pfam" id="PF17191">
    <property type="entry name" value="RecG_wedge"/>
    <property type="match status" value="1"/>
</dbReference>
<keyword evidence="19" id="KW-1185">Reference proteome</keyword>
<dbReference type="CDD" id="cd17992">
    <property type="entry name" value="DEXHc_RecG"/>
    <property type="match status" value="1"/>
</dbReference>
<gene>
    <name evidence="18" type="ORF">SAMN03080610_02001</name>
</gene>
<dbReference type="CDD" id="cd04488">
    <property type="entry name" value="RecG_wedge_OBF"/>
    <property type="match status" value="1"/>
</dbReference>
<dbReference type="NCBIfam" id="TIGR00643">
    <property type="entry name" value="recG"/>
    <property type="match status" value="1"/>
</dbReference>
<dbReference type="GO" id="GO:0043138">
    <property type="term" value="F:3'-5' DNA helicase activity"/>
    <property type="evidence" value="ECO:0007669"/>
    <property type="project" value="UniProtKB-EC"/>
</dbReference>
<dbReference type="Gene3D" id="3.40.50.300">
    <property type="entry name" value="P-loop containing nucleotide triphosphate hydrolases"/>
    <property type="match status" value="2"/>
</dbReference>
<evidence type="ECO:0000313" key="18">
    <source>
        <dbReference type="EMBL" id="SCZ36539.1"/>
    </source>
</evidence>
<dbReference type="InterPro" id="IPR004609">
    <property type="entry name" value="ATP-dep_DNA_helicase_RecG"/>
</dbReference>
<evidence type="ECO:0000256" key="12">
    <source>
        <dbReference type="ARBA" id="ARBA00034617"/>
    </source>
</evidence>
<dbReference type="Gene3D" id="2.40.50.140">
    <property type="entry name" value="Nucleic acid-binding proteins"/>
    <property type="match status" value="1"/>
</dbReference>
<dbReference type="Pfam" id="PF00271">
    <property type="entry name" value="Helicase_C"/>
    <property type="match status" value="1"/>
</dbReference>
<dbReference type="InterPro" id="IPR001650">
    <property type="entry name" value="Helicase_C-like"/>
</dbReference>
<evidence type="ECO:0000256" key="6">
    <source>
        <dbReference type="ARBA" id="ARBA00022806"/>
    </source>
</evidence>
<dbReference type="GO" id="GO:0006310">
    <property type="term" value="P:DNA recombination"/>
    <property type="evidence" value="ECO:0007669"/>
    <property type="project" value="UniProtKB-UniRule"/>
</dbReference>
<dbReference type="SMART" id="SM00490">
    <property type="entry name" value="HELICc"/>
    <property type="match status" value="1"/>
</dbReference>
<feature type="domain" description="Helicase C-terminal" evidence="17">
    <location>
        <begin position="467"/>
        <end position="623"/>
    </location>
</feature>
<evidence type="ECO:0000256" key="9">
    <source>
        <dbReference type="ARBA" id="ARBA00023172"/>
    </source>
</evidence>
<dbReference type="SMART" id="SM00487">
    <property type="entry name" value="DEXDc"/>
    <property type="match status" value="1"/>
</dbReference>
<dbReference type="InterPro" id="IPR047112">
    <property type="entry name" value="RecG/Mfd"/>
</dbReference>
<dbReference type="SUPFAM" id="SSF52540">
    <property type="entry name" value="P-loop containing nucleoside triphosphate hydrolases"/>
    <property type="match status" value="2"/>
</dbReference>
<evidence type="ECO:0000256" key="1">
    <source>
        <dbReference type="ARBA" id="ARBA00007504"/>
    </source>
</evidence>
<protein>
    <recommendedName>
        <fullName evidence="2 15">ATP-dependent DNA helicase RecG</fullName>
        <ecNumber evidence="13 15">5.6.2.4</ecNumber>
    </recommendedName>
</protein>
<keyword evidence="6 15" id="KW-0347">Helicase</keyword>